<proteinExistence type="predicted"/>
<feature type="transmembrane region" description="Helical" evidence="2">
    <location>
        <begin position="14"/>
        <end position="31"/>
    </location>
</feature>
<sequence>MDIFTFPESGTNMAYGYIMMIFVFLGAFIVVNRLKKANQKAEEETKEYEQYVERANSTETSEIKKESDN</sequence>
<keyword evidence="2" id="KW-1133">Transmembrane helix</keyword>
<keyword evidence="2" id="KW-0812">Transmembrane</keyword>
<evidence type="ECO:0000256" key="1">
    <source>
        <dbReference type="SAM" id="MobiDB-lite"/>
    </source>
</evidence>
<gene>
    <name evidence="3" type="ORF">KS407_05005</name>
</gene>
<dbReference type="RefSeq" id="WP_088074587.1">
    <property type="nucleotide sequence ID" value="NZ_JAHQCR010000021.1"/>
</dbReference>
<evidence type="ECO:0000313" key="3">
    <source>
        <dbReference type="EMBL" id="MBU9720805.1"/>
    </source>
</evidence>
<protein>
    <submittedName>
        <fullName evidence="3">Uncharacterized protein</fullName>
    </submittedName>
</protein>
<keyword evidence="4" id="KW-1185">Reference proteome</keyword>
<keyword evidence="2" id="KW-0472">Membrane</keyword>
<comment type="caution">
    <text evidence="3">The sequence shown here is derived from an EMBL/GenBank/DDBJ whole genome shotgun (WGS) entry which is preliminary data.</text>
</comment>
<organism evidence="3 4">
    <name type="scientific">Evansella alkalicola</name>
    <dbReference type="NCBI Taxonomy" id="745819"/>
    <lineage>
        <taxon>Bacteria</taxon>
        <taxon>Bacillati</taxon>
        <taxon>Bacillota</taxon>
        <taxon>Bacilli</taxon>
        <taxon>Bacillales</taxon>
        <taxon>Bacillaceae</taxon>
        <taxon>Evansella</taxon>
    </lineage>
</organism>
<accession>A0ABS6JQT0</accession>
<dbReference type="Proteomes" id="UP000790580">
    <property type="component" value="Unassembled WGS sequence"/>
</dbReference>
<evidence type="ECO:0000256" key="2">
    <source>
        <dbReference type="SAM" id="Phobius"/>
    </source>
</evidence>
<dbReference type="EMBL" id="JAHQCR010000021">
    <property type="protein sequence ID" value="MBU9720805.1"/>
    <property type="molecule type" value="Genomic_DNA"/>
</dbReference>
<name>A0ABS6JQT0_9BACI</name>
<evidence type="ECO:0000313" key="4">
    <source>
        <dbReference type="Proteomes" id="UP000790580"/>
    </source>
</evidence>
<feature type="region of interest" description="Disordered" evidence="1">
    <location>
        <begin position="40"/>
        <end position="69"/>
    </location>
</feature>
<feature type="compositionally biased region" description="Basic and acidic residues" evidence="1">
    <location>
        <begin position="40"/>
        <end position="52"/>
    </location>
</feature>
<reference evidence="3 4" key="1">
    <citation type="submission" date="2021-06" db="EMBL/GenBank/DDBJ databases">
        <title>Bacillus sp. RD4P76, an endophyte from a halophyte.</title>
        <authorList>
            <person name="Sun J.-Q."/>
        </authorList>
    </citation>
    <scope>NUCLEOTIDE SEQUENCE [LARGE SCALE GENOMIC DNA]</scope>
    <source>
        <strain evidence="3 4">JCM 17098</strain>
    </source>
</reference>